<dbReference type="EMBL" id="BPLQ01000097">
    <property type="protein sequence ID" value="GIX67509.1"/>
    <property type="molecule type" value="Genomic_DNA"/>
</dbReference>
<proteinExistence type="predicted"/>
<evidence type="ECO:0000313" key="2">
    <source>
        <dbReference type="Proteomes" id="UP001054837"/>
    </source>
</evidence>
<protein>
    <submittedName>
        <fullName evidence="1">Uncharacterized protein</fullName>
    </submittedName>
</protein>
<gene>
    <name evidence="1" type="ORF">CDAR_17301</name>
</gene>
<accession>A0AAV4M556</accession>
<name>A0AAV4M556_9ARAC</name>
<organism evidence="1 2">
    <name type="scientific">Caerostris darwini</name>
    <dbReference type="NCBI Taxonomy" id="1538125"/>
    <lineage>
        <taxon>Eukaryota</taxon>
        <taxon>Metazoa</taxon>
        <taxon>Ecdysozoa</taxon>
        <taxon>Arthropoda</taxon>
        <taxon>Chelicerata</taxon>
        <taxon>Arachnida</taxon>
        <taxon>Araneae</taxon>
        <taxon>Araneomorphae</taxon>
        <taxon>Entelegynae</taxon>
        <taxon>Araneoidea</taxon>
        <taxon>Araneidae</taxon>
        <taxon>Caerostris</taxon>
    </lineage>
</organism>
<dbReference type="AlphaFoldDB" id="A0AAV4M556"/>
<sequence length="93" mass="10919">MVTCRENSPRNQISPVFTTPHGWKKSRTRYRILRSKANSPWPRCTMHSAGPGSTQVHFLCPGLWCLHWEIALEIRHILKVNTLTRKCHMYKYA</sequence>
<comment type="caution">
    <text evidence="1">The sequence shown here is derived from an EMBL/GenBank/DDBJ whole genome shotgun (WGS) entry which is preliminary data.</text>
</comment>
<evidence type="ECO:0000313" key="1">
    <source>
        <dbReference type="EMBL" id="GIX67509.1"/>
    </source>
</evidence>
<dbReference type="Proteomes" id="UP001054837">
    <property type="component" value="Unassembled WGS sequence"/>
</dbReference>
<reference evidence="1 2" key="1">
    <citation type="submission" date="2021-06" db="EMBL/GenBank/DDBJ databases">
        <title>Caerostris darwini draft genome.</title>
        <authorList>
            <person name="Kono N."/>
            <person name="Arakawa K."/>
        </authorList>
    </citation>
    <scope>NUCLEOTIDE SEQUENCE [LARGE SCALE GENOMIC DNA]</scope>
</reference>
<keyword evidence="2" id="KW-1185">Reference proteome</keyword>